<proteinExistence type="predicted"/>
<keyword evidence="1" id="KW-0472">Membrane</keyword>
<feature type="transmembrane region" description="Helical" evidence="1">
    <location>
        <begin position="22"/>
        <end position="47"/>
    </location>
</feature>
<name>A0ABP0G288_CLALP</name>
<protein>
    <submittedName>
        <fullName evidence="2">Uncharacterized protein</fullName>
    </submittedName>
</protein>
<comment type="caution">
    <text evidence="2">The sequence shown here is derived from an EMBL/GenBank/DDBJ whole genome shotgun (WGS) entry which is preliminary data.</text>
</comment>
<reference evidence="2 3" key="1">
    <citation type="submission" date="2024-02" db="EMBL/GenBank/DDBJ databases">
        <authorList>
            <person name="Daric V."/>
            <person name="Darras S."/>
        </authorList>
    </citation>
    <scope>NUCLEOTIDE SEQUENCE [LARGE SCALE GENOMIC DNA]</scope>
</reference>
<keyword evidence="1" id="KW-1133">Transmembrane helix</keyword>
<dbReference type="Proteomes" id="UP001642483">
    <property type="component" value="Unassembled WGS sequence"/>
</dbReference>
<evidence type="ECO:0000256" key="1">
    <source>
        <dbReference type="SAM" id="Phobius"/>
    </source>
</evidence>
<dbReference type="EMBL" id="CAWYQH010000098">
    <property type="protein sequence ID" value="CAK8684931.1"/>
    <property type="molecule type" value="Genomic_DNA"/>
</dbReference>
<organism evidence="2 3">
    <name type="scientific">Clavelina lepadiformis</name>
    <name type="common">Light-bulb sea squirt</name>
    <name type="synonym">Ascidia lepadiformis</name>
    <dbReference type="NCBI Taxonomy" id="159417"/>
    <lineage>
        <taxon>Eukaryota</taxon>
        <taxon>Metazoa</taxon>
        <taxon>Chordata</taxon>
        <taxon>Tunicata</taxon>
        <taxon>Ascidiacea</taxon>
        <taxon>Aplousobranchia</taxon>
        <taxon>Clavelinidae</taxon>
        <taxon>Clavelina</taxon>
    </lineage>
</organism>
<keyword evidence="3" id="KW-1185">Reference proteome</keyword>
<sequence>MACRSGATWWFRGERCDIFESLAIAVVTAGVVATGLIILFLALLLCLSRRTIAVEAPKSVPWVRKRPDLKARNNACYGLGETVTKKAAHDAITETANNNTTSRPLTQRTSMITQWDSSEIEDDVTSYNMLRPTLPSVHQMVQATSFHSMHSRERAVLSNLHGKMNTEGNNA</sequence>
<keyword evidence="1" id="KW-0812">Transmembrane</keyword>
<evidence type="ECO:0000313" key="3">
    <source>
        <dbReference type="Proteomes" id="UP001642483"/>
    </source>
</evidence>
<accession>A0ABP0G288</accession>
<evidence type="ECO:0000313" key="2">
    <source>
        <dbReference type="EMBL" id="CAK8684931.1"/>
    </source>
</evidence>
<gene>
    <name evidence="2" type="ORF">CVLEPA_LOCUS16101</name>
</gene>